<dbReference type="EMBL" id="CP102381">
    <property type="protein sequence ID" value="WEJ63545.1"/>
    <property type="molecule type" value="Genomic_DNA"/>
</dbReference>
<reference evidence="2 3" key="1">
    <citation type="submission" date="2022-06" db="EMBL/GenBank/DDBJ databases">
        <title>Thiomicrohabdus sp. nov, an obligately chemolithoautotrophic, sulfur-oxidizing bacterium isolated from beach of Guanyin Mountain. Amoy.</title>
        <authorList>
            <person name="Zhu H."/>
        </authorList>
    </citation>
    <scope>NUCLEOTIDE SEQUENCE [LARGE SCALE GENOMIC DNA]</scope>
    <source>
        <strain evidence="2 3">XGS-01</strain>
    </source>
</reference>
<keyword evidence="3" id="KW-1185">Reference proteome</keyword>
<accession>A0ABY8CC54</accession>
<keyword evidence="1" id="KW-0732">Signal</keyword>
<protein>
    <submittedName>
        <fullName evidence="2">Uncharacterized protein</fullName>
    </submittedName>
</protein>
<sequence length="159" mass="18341">MITDKSKNAFKSINSLVLLAVVITFLNLITTQAFANDSNNNNVDNPELKLHSELVLTALQLDFYNNRCRGTSVAKNFNKVNRLYITKYSITANNFIKDFINQDVRAEKEAQEIEFKKNLNRLGGCAKAKDQDWIKEIHDTFRDLYQEAEKSAWFPEKSE</sequence>
<evidence type="ECO:0000313" key="3">
    <source>
        <dbReference type="Proteomes" id="UP001222275"/>
    </source>
</evidence>
<evidence type="ECO:0000256" key="1">
    <source>
        <dbReference type="SAM" id="SignalP"/>
    </source>
</evidence>
<dbReference type="Proteomes" id="UP001222275">
    <property type="component" value="Chromosome"/>
</dbReference>
<dbReference type="RefSeq" id="WP_275595802.1">
    <property type="nucleotide sequence ID" value="NZ_CP102381.1"/>
</dbReference>
<evidence type="ECO:0000313" key="2">
    <source>
        <dbReference type="EMBL" id="WEJ63545.1"/>
    </source>
</evidence>
<organism evidence="2 3">
    <name type="scientific">Thiomicrorhabdus lithotrophica</name>
    <dbReference type="NCBI Taxonomy" id="2949997"/>
    <lineage>
        <taxon>Bacteria</taxon>
        <taxon>Pseudomonadati</taxon>
        <taxon>Pseudomonadota</taxon>
        <taxon>Gammaproteobacteria</taxon>
        <taxon>Thiotrichales</taxon>
        <taxon>Piscirickettsiaceae</taxon>
        <taxon>Thiomicrorhabdus</taxon>
    </lineage>
</organism>
<name>A0ABY8CC54_9GAMM</name>
<feature type="signal peptide" evidence="1">
    <location>
        <begin position="1"/>
        <end position="35"/>
    </location>
</feature>
<feature type="chain" id="PRO_5046015914" evidence="1">
    <location>
        <begin position="36"/>
        <end position="159"/>
    </location>
</feature>
<proteinExistence type="predicted"/>
<gene>
    <name evidence="2" type="ORF">NR989_04640</name>
</gene>